<feature type="compositionally biased region" description="Polar residues" evidence="1">
    <location>
        <begin position="24"/>
        <end position="33"/>
    </location>
</feature>
<evidence type="ECO:0000313" key="3">
    <source>
        <dbReference type="Proteomes" id="UP000186817"/>
    </source>
</evidence>
<organism evidence="2 3">
    <name type="scientific">Symbiodinium microadriaticum</name>
    <name type="common">Dinoflagellate</name>
    <name type="synonym">Zooxanthella microadriatica</name>
    <dbReference type="NCBI Taxonomy" id="2951"/>
    <lineage>
        <taxon>Eukaryota</taxon>
        <taxon>Sar</taxon>
        <taxon>Alveolata</taxon>
        <taxon>Dinophyceae</taxon>
        <taxon>Suessiales</taxon>
        <taxon>Symbiodiniaceae</taxon>
        <taxon>Symbiodinium</taxon>
    </lineage>
</organism>
<dbReference type="Proteomes" id="UP000186817">
    <property type="component" value="Unassembled WGS sequence"/>
</dbReference>
<protein>
    <submittedName>
        <fullName evidence="2">Uncharacterized protein</fullName>
    </submittedName>
</protein>
<reference evidence="2 3" key="1">
    <citation type="submission" date="2016-02" db="EMBL/GenBank/DDBJ databases">
        <title>Genome analysis of coral dinoflagellate symbionts highlights evolutionary adaptations to a symbiotic lifestyle.</title>
        <authorList>
            <person name="Aranda M."/>
            <person name="Li Y."/>
            <person name="Liew Y.J."/>
            <person name="Baumgarten S."/>
            <person name="Simakov O."/>
            <person name="Wilson M."/>
            <person name="Piel J."/>
            <person name="Ashoor H."/>
            <person name="Bougouffa S."/>
            <person name="Bajic V.B."/>
            <person name="Ryu T."/>
            <person name="Ravasi T."/>
            <person name="Bayer T."/>
            <person name="Micklem G."/>
            <person name="Kim H."/>
            <person name="Bhak J."/>
            <person name="Lajeunesse T.C."/>
            <person name="Voolstra C.R."/>
        </authorList>
    </citation>
    <scope>NUCLEOTIDE SEQUENCE [LARGE SCALE GENOMIC DNA]</scope>
    <source>
        <strain evidence="2 3">CCMP2467</strain>
    </source>
</reference>
<feature type="region of interest" description="Disordered" evidence="1">
    <location>
        <begin position="15"/>
        <end position="37"/>
    </location>
</feature>
<dbReference type="AlphaFoldDB" id="A0A1Q9BN41"/>
<gene>
    <name evidence="2" type="ORF">AK812_SmicGene48420</name>
</gene>
<evidence type="ECO:0000256" key="1">
    <source>
        <dbReference type="SAM" id="MobiDB-lite"/>
    </source>
</evidence>
<evidence type="ECO:0000313" key="2">
    <source>
        <dbReference type="EMBL" id="OLP71245.1"/>
    </source>
</evidence>
<dbReference type="EMBL" id="LSRX01007823">
    <property type="protein sequence ID" value="OLP71245.1"/>
    <property type="molecule type" value="Genomic_DNA"/>
</dbReference>
<keyword evidence="3" id="KW-1185">Reference proteome</keyword>
<name>A0A1Q9BN41_SYMMI</name>
<sequence>MSAVKRLQRLLEADVATPVEDAQRSQSTQSTGTPVGPVRILHQTRSSEQQRLKQFDNSRASRSTLATCTFGDFDHNIATQFSAGVAKMLRPGRGDSVYSAWKWPMWLGRLLGDM</sequence>
<comment type="caution">
    <text evidence="2">The sequence shown here is derived from an EMBL/GenBank/DDBJ whole genome shotgun (WGS) entry which is preliminary data.</text>
</comment>
<accession>A0A1Q9BN41</accession>
<proteinExistence type="predicted"/>